<evidence type="ECO:0000256" key="2">
    <source>
        <dbReference type="ARBA" id="ARBA00005558"/>
    </source>
</evidence>
<dbReference type="Gene3D" id="2.40.50.230">
    <property type="entry name" value="Gp5 N-terminal domain"/>
    <property type="match status" value="1"/>
</dbReference>
<dbReference type="Gene3D" id="3.55.50.10">
    <property type="entry name" value="Baseplate protein-like domains"/>
    <property type="match status" value="1"/>
</dbReference>
<dbReference type="SUPFAM" id="SSF69279">
    <property type="entry name" value="Phage tail proteins"/>
    <property type="match status" value="2"/>
</dbReference>
<evidence type="ECO:0000259" key="5">
    <source>
        <dbReference type="Pfam" id="PF22178"/>
    </source>
</evidence>
<accession>A0ABT4XES5</accession>
<evidence type="ECO:0000256" key="1">
    <source>
        <dbReference type="ARBA" id="ARBA00004613"/>
    </source>
</evidence>
<comment type="similarity">
    <text evidence="2">Belongs to the VgrG protein family.</text>
</comment>
<dbReference type="SUPFAM" id="SSF69255">
    <property type="entry name" value="gp5 N-terminal domain-like"/>
    <property type="match status" value="1"/>
</dbReference>
<reference evidence="6 7" key="1">
    <citation type="submission" date="2023-01" db="EMBL/GenBank/DDBJ databases">
        <title>Pseudomonas SA3-5T sp. nov., isolated from tidal flat sediment.</title>
        <authorList>
            <person name="Kim H.S."/>
            <person name="Kim J.-S."/>
            <person name="Suh M.K."/>
            <person name="Eom M.K."/>
            <person name="Lee J.-S."/>
        </authorList>
    </citation>
    <scope>NUCLEOTIDE SEQUENCE [LARGE SCALE GENOMIC DNA]</scope>
    <source>
        <strain evidence="6 7">SA3-5</strain>
    </source>
</reference>
<evidence type="ECO:0000259" key="4">
    <source>
        <dbReference type="Pfam" id="PF04717"/>
    </source>
</evidence>
<comment type="subcellular location">
    <subcellularLocation>
        <location evidence="1">Secreted</location>
    </subcellularLocation>
</comment>
<dbReference type="EMBL" id="JAQJZJ010000004">
    <property type="protein sequence ID" value="MDA7086677.1"/>
    <property type="molecule type" value="Genomic_DNA"/>
</dbReference>
<dbReference type="InterPro" id="IPR006531">
    <property type="entry name" value="Gp5/Vgr_OB"/>
</dbReference>
<dbReference type="Gene3D" id="4.10.220.110">
    <property type="match status" value="1"/>
</dbReference>
<dbReference type="InterPro" id="IPR006533">
    <property type="entry name" value="T6SS_Vgr_RhsGE"/>
</dbReference>
<dbReference type="Pfam" id="PF05954">
    <property type="entry name" value="Phage_GPD"/>
    <property type="match status" value="1"/>
</dbReference>
<organism evidence="6 7">
    <name type="scientific">Pseudomonas aestuarii</name>
    <dbReference type="NCBI Taxonomy" id="3018340"/>
    <lineage>
        <taxon>Bacteria</taxon>
        <taxon>Pseudomonadati</taxon>
        <taxon>Pseudomonadota</taxon>
        <taxon>Gammaproteobacteria</taxon>
        <taxon>Pseudomonadales</taxon>
        <taxon>Pseudomonadaceae</taxon>
        <taxon>Pseudomonas</taxon>
    </lineage>
</organism>
<dbReference type="SUPFAM" id="SSF69349">
    <property type="entry name" value="Phage fibre proteins"/>
    <property type="match status" value="1"/>
</dbReference>
<comment type="caution">
    <text evidence="6">The sequence shown here is derived from an EMBL/GenBank/DDBJ whole genome shotgun (WGS) entry which is preliminary data.</text>
</comment>
<dbReference type="Gene3D" id="2.30.110.50">
    <property type="match status" value="1"/>
</dbReference>
<dbReference type="InterPro" id="IPR037026">
    <property type="entry name" value="Vgr_OB-fold_dom_sf"/>
</dbReference>
<name>A0ABT4XES5_9PSED</name>
<proteinExistence type="inferred from homology"/>
<dbReference type="InterPro" id="IPR017847">
    <property type="entry name" value="T6SS_RhsGE_Vgr_subset"/>
</dbReference>
<evidence type="ECO:0000313" key="6">
    <source>
        <dbReference type="EMBL" id="MDA7086677.1"/>
    </source>
</evidence>
<feature type="domain" description="Gp5/Type VI secretion system Vgr C-terminal trimerisation" evidence="5">
    <location>
        <begin position="472"/>
        <end position="577"/>
    </location>
</feature>
<evidence type="ECO:0000313" key="7">
    <source>
        <dbReference type="Proteomes" id="UP001212042"/>
    </source>
</evidence>
<feature type="domain" description="Gp5/Type VI secretion system Vgr protein OB-fold" evidence="4">
    <location>
        <begin position="387"/>
        <end position="454"/>
    </location>
</feature>
<dbReference type="Pfam" id="PF22178">
    <property type="entry name" value="Gp5_trimer_C"/>
    <property type="match status" value="1"/>
</dbReference>
<dbReference type="NCBIfam" id="TIGR03361">
    <property type="entry name" value="VI_Rhs_Vgr"/>
    <property type="match status" value="1"/>
</dbReference>
<evidence type="ECO:0000256" key="3">
    <source>
        <dbReference type="ARBA" id="ARBA00022525"/>
    </source>
</evidence>
<sequence>MFAPANQTHFSLSIEGLAHDLQVLEFTGREAISQPFEFELELVSERPDLDLESLLHQAAFLSLSQAGNGIHGQIYRVAQGESGKRLSRYHLSLRPQLAYLAHRTNQRIFQHLTVAKIISQVLEEHGIQANAYQFQLGSIYPEREYCVQYDESDLHFVQRLCEEEGIHYHFQHSEQGHILVFGDDQTPFPKLAPTAYQQDSGLVADDPVIKRFGVRVETRTSRVTRRDYDFEKPKLLLEAEAKSEFVPDLEDYDYPGRFVERERGKHLSQRALERHRHDFELAQGESDQTLLVSGHFLAFTDHPRASWNDLWLLTEIRHEGKQPQVLEESVTEHSEADGDFQQGYRNRFSATPWTVPYRPSLDHPKPRILGSQSAVVTGPAGEEIHCDQYGRIKVQFFWDRQGQADDQTSCWLRVASSWAGDRYGAIAIPRIGMEVLVTFLEGDPDQPLVTGCLYHKEHVVPYDLPANKTRTVFKTLSSPGGGGYNELRIEDKKGAEQIYIHAQRDWDENIEHDQKIRVGNQRHDTVEANSYSEFKAEEHRTTHLDRRSEIKANDHLTVGNNQHIKIGTGQFINAGTEIHLSSGQKVVLEAGSELTFKAAGSFIKLDAGGITLVGPVIKFNSGGGPGSGSGAAPIRPGKVKVADADKAGELLIQAQKQALQQAARSAQPVCEICQQAKV</sequence>
<dbReference type="PANTHER" id="PTHR32305">
    <property type="match status" value="1"/>
</dbReference>
<dbReference type="Proteomes" id="UP001212042">
    <property type="component" value="Unassembled WGS sequence"/>
</dbReference>
<keyword evidence="7" id="KW-1185">Reference proteome</keyword>
<protein>
    <submittedName>
        <fullName evidence="6">Type VI secretion system tip protein TssI/VgrG</fullName>
    </submittedName>
</protein>
<dbReference type="RefSeq" id="WP_271347588.1">
    <property type="nucleotide sequence ID" value="NZ_JAQJZJ010000004.1"/>
</dbReference>
<dbReference type="NCBIfam" id="TIGR01646">
    <property type="entry name" value="vgr_GE"/>
    <property type="match status" value="1"/>
</dbReference>
<dbReference type="InterPro" id="IPR050708">
    <property type="entry name" value="T6SS_VgrG/RHS"/>
</dbReference>
<dbReference type="InterPro" id="IPR054030">
    <property type="entry name" value="Gp5_Vgr_C"/>
</dbReference>
<keyword evidence="3" id="KW-0964">Secreted</keyword>
<gene>
    <name evidence="6" type="primary">tssI</name>
    <name evidence="6" type="ORF">PH586_09830</name>
</gene>
<dbReference type="PANTHER" id="PTHR32305:SF15">
    <property type="entry name" value="PROTEIN RHSA-RELATED"/>
    <property type="match status" value="1"/>
</dbReference>
<dbReference type="Pfam" id="PF04717">
    <property type="entry name" value="Phage_base_V"/>
    <property type="match status" value="1"/>
</dbReference>